<keyword evidence="3" id="KW-1185">Reference proteome</keyword>
<evidence type="ECO:0000313" key="2">
    <source>
        <dbReference type="EMBL" id="MDR7302236.1"/>
    </source>
</evidence>
<dbReference type="AlphaFoldDB" id="A0AAE3ZE93"/>
<feature type="domain" description="DUF6879" evidence="1">
    <location>
        <begin position="8"/>
        <end position="172"/>
    </location>
</feature>
<dbReference type="EMBL" id="JAVDXW010000001">
    <property type="protein sequence ID" value="MDR7302236.1"/>
    <property type="molecule type" value="Genomic_DNA"/>
</dbReference>
<organism evidence="2 3">
    <name type="scientific">Haloactinomyces albus</name>
    <dbReference type="NCBI Taxonomy" id="1352928"/>
    <lineage>
        <taxon>Bacteria</taxon>
        <taxon>Bacillati</taxon>
        <taxon>Actinomycetota</taxon>
        <taxon>Actinomycetes</taxon>
        <taxon>Actinopolysporales</taxon>
        <taxon>Actinopolysporaceae</taxon>
        <taxon>Haloactinomyces</taxon>
    </lineage>
</organism>
<dbReference type="Proteomes" id="UP001180845">
    <property type="component" value="Unassembled WGS sequence"/>
</dbReference>
<dbReference type="InterPro" id="IPR049244">
    <property type="entry name" value="DUF6879"/>
</dbReference>
<sequence length="176" mass="20554">MSDLVAGEDFQQLFREFTFTAFRLENQGIYREPHEAEPLRQFLAGEQPDDRWLQPWVDNVRKATSEGRQFQRVRVLTEPLTDYLRFEMDLALRQNIPAGEDIRAVSQPEAVGLGLPENTDFWMFDDERVALMHFGDHGMLGAEMLTDPDTVAQYREWCDRAWDVAVPHEQWAKLLP</sequence>
<name>A0AAE3ZE93_9ACTN</name>
<proteinExistence type="predicted"/>
<accession>A0AAE3ZE93</accession>
<protein>
    <recommendedName>
        <fullName evidence="1">DUF6879 domain-containing protein</fullName>
    </recommendedName>
</protein>
<reference evidence="2" key="1">
    <citation type="submission" date="2023-07" db="EMBL/GenBank/DDBJ databases">
        <title>Sequencing the genomes of 1000 actinobacteria strains.</title>
        <authorList>
            <person name="Klenk H.-P."/>
        </authorList>
    </citation>
    <scope>NUCLEOTIDE SEQUENCE</scope>
    <source>
        <strain evidence="2">DSM 45977</strain>
    </source>
</reference>
<comment type="caution">
    <text evidence="2">The sequence shown here is derived from an EMBL/GenBank/DDBJ whole genome shotgun (WGS) entry which is preliminary data.</text>
</comment>
<dbReference type="RefSeq" id="WP_310273602.1">
    <property type="nucleotide sequence ID" value="NZ_JAVDXW010000001.1"/>
</dbReference>
<gene>
    <name evidence="2" type="ORF">JOF55_002417</name>
</gene>
<evidence type="ECO:0000313" key="3">
    <source>
        <dbReference type="Proteomes" id="UP001180845"/>
    </source>
</evidence>
<evidence type="ECO:0000259" key="1">
    <source>
        <dbReference type="Pfam" id="PF21806"/>
    </source>
</evidence>
<dbReference type="Pfam" id="PF21806">
    <property type="entry name" value="DUF6879"/>
    <property type="match status" value="1"/>
</dbReference>